<accession>A0ABY6L2T0</accession>
<sequence>MAPVIPVRRYNYYNRNDREKISMVPVIPVRRYNYYNRNDREKISMVPVIPVRRYNYYNRNDREKISNGPCDTINIFFFLDGFTPKEIHPKLTMVYGNSLSSISTIKKRQLYLNVVTRRPKMTHVKDAQRLQPYRKGAQYCLRPWKRKGEEYLARRIRDAKALHKVGAAIAECRSKANVQTTSAGMFGSIQEGSHRICAAILQPSMQNIRSE</sequence>
<name>A0ABY6L2T0_9ARAC</name>
<evidence type="ECO:0000313" key="2">
    <source>
        <dbReference type="Proteomes" id="UP001235939"/>
    </source>
</evidence>
<gene>
    <name evidence="1" type="ORF">LAZ67_11002555</name>
</gene>
<evidence type="ECO:0000313" key="1">
    <source>
        <dbReference type="EMBL" id="UYV74233.1"/>
    </source>
</evidence>
<keyword evidence="2" id="KW-1185">Reference proteome</keyword>
<reference evidence="1 2" key="1">
    <citation type="submission" date="2022-01" db="EMBL/GenBank/DDBJ databases">
        <title>A chromosomal length assembly of Cordylochernes scorpioides.</title>
        <authorList>
            <person name="Zeh D."/>
            <person name="Zeh J."/>
        </authorList>
    </citation>
    <scope>NUCLEOTIDE SEQUENCE [LARGE SCALE GENOMIC DNA]</scope>
    <source>
        <strain evidence="1">IN4F17</strain>
        <tissue evidence="1">Whole Body</tissue>
    </source>
</reference>
<proteinExistence type="predicted"/>
<organism evidence="1 2">
    <name type="scientific">Cordylochernes scorpioides</name>
    <dbReference type="NCBI Taxonomy" id="51811"/>
    <lineage>
        <taxon>Eukaryota</taxon>
        <taxon>Metazoa</taxon>
        <taxon>Ecdysozoa</taxon>
        <taxon>Arthropoda</taxon>
        <taxon>Chelicerata</taxon>
        <taxon>Arachnida</taxon>
        <taxon>Pseudoscorpiones</taxon>
        <taxon>Cheliferoidea</taxon>
        <taxon>Chernetidae</taxon>
        <taxon>Cordylochernes</taxon>
    </lineage>
</organism>
<protein>
    <submittedName>
        <fullName evidence="1">Uncharacterized protein</fullName>
    </submittedName>
</protein>
<dbReference type="Proteomes" id="UP001235939">
    <property type="component" value="Chromosome 11"/>
</dbReference>
<dbReference type="EMBL" id="CP092873">
    <property type="protein sequence ID" value="UYV74233.1"/>
    <property type="molecule type" value="Genomic_DNA"/>
</dbReference>